<keyword evidence="7 8" id="KW-0472">Membrane</keyword>
<dbReference type="PANTHER" id="PTHR11629">
    <property type="entry name" value="VACUOLAR PROTON ATPASES"/>
    <property type="match status" value="1"/>
</dbReference>
<keyword evidence="6" id="KW-0406">Ion transport</keyword>
<dbReference type="GO" id="GO:0016471">
    <property type="term" value="C:vacuolar proton-transporting V-type ATPase complex"/>
    <property type="evidence" value="ECO:0007669"/>
    <property type="project" value="TreeGrafter"/>
</dbReference>
<feature type="transmembrane region" description="Helical" evidence="8">
    <location>
        <begin position="471"/>
        <end position="490"/>
    </location>
</feature>
<evidence type="ECO:0000313" key="10">
    <source>
        <dbReference type="Proteomes" id="UP000448292"/>
    </source>
</evidence>
<name>A0A7M3MAK8_9BACT</name>
<sequence>MIVPMRKVEIVVTLKSRDEALVALRDLGVMHIIAEKPPSNEELEQARDRLSGVRQVLDLLPRESEASPTGMSAAVVVDELLPRIARRRTLVERLDALYAERAAQAPWGEASPADIAALEEKGLYVGLFWRSKRGRIHPPEGAAAVDMTACDLVSRKRRSCPVAIVSRKPFVPGNLPRDSKGNEIRPIGRPKRSLRQVELEIYELEHNVEAIDRHTQSHAGDRDVVQRAETELRARVEYLEARQSMGVAGDVRKLSWLRGWAPAESEQDILQAAARHGWAVRFRDPAPDETPPTYIRNPRWVRPVKAVFEMIGVVPGYREADISPVFLVFLSIFFAMLVGDAGYGVLFIAMTFAVQKLLRNVPKKVTSLLYIMSAATVVWGGLTGTWFGIEELSAPLAAIKVDWLTGPGAEDNIILLCFLLGAIHLTIAHAWQAVRYFPSPPFLAQLGWVGTTWVMFFAARSMVLLQDFPAAMFWVLGLGALLIVAFMTPLSRIRGQWFEHVMLPLKFISNFVDVVSYVRLFAVGAASLAMAQAFNQMALGGGVDGILSGLFAAVVLFLGHGLNILLAAMGVLVHGVRLNTLEFAQHMDLTWSGTPYRPFAEPGRSGDGDKEG</sequence>
<comment type="caution">
    <text evidence="9">The sequence shown here is derived from an EMBL/GenBank/DDBJ whole genome shotgun (WGS) entry which is preliminary data.</text>
</comment>
<evidence type="ECO:0000256" key="8">
    <source>
        <dbReference type="SAM" id="Phobius"/>
    </source>
</evidence>
<protein>
    <recommendedName>
        <fullName evidence="11">V-type ATP synthase subunit I</fullName>
    </recommendedName>
</protein>
<feature type="transmembrane region" description="Helical" evidence="8">
    <location>
        <begin position="446"/>
        <end position="465"/>
    </location>
</feature>
<evidence type="ECO:0008006" key="11">
    <source>
        <dbReference type="Google" id="ProtNLM"/>
    </source>
</evidence>
<feature type="transmembrane region" description="Helical" evidence="8">
    <location>
        <begin position="546"/>
        <end position="573"/>
    </location>
</feature>
<dbReference type="GO" id="GO:0051117">
    <property type="term" value="F:ATPase binding"/>
    <property type="evidence" value="ECO:0007669"/>
    <property type="project" value="TreeGrafter"/>
</dbReference>
<feature type="transmembrane region" description="Helical" evidence="8">
    <location>
        <begin position="511"/>
        <end position="534"/>
    </location>
</feature>
<dbReference type="RefSeq" id="WP_144304325.1">
    <property type="nucleotide sequence ID" value="NZ_QMIE01000020.1"/>
</dbReference>
<dbReference type="InterPro" id="IPR002490">
    <property type="entry name" value="V-ATPase_116kDa_su"/>
</dbReference>
<evidence type="ECO:0000256" key="5">
    <source>
        <dbReference type="ARBA" id="ARBA00022989"/>
    </source>
</evidence>
<dbReference type="GO" id="GO:0046961">
    <property type="term" value="F:proton-transporting ATPase activity, rotational mechanism"/>
    <property type="evidence" value="ECO:0007669"/>
    <property type="project" value="InterPro"/>
</dbReference>
<feature type="transmembrane region" description="Helical" evidence="8">
    <location>
        <begin position="413"/>
        <end position="434"/>
    </location>
</feature>
<evidence type="ECO:0000256" key="6">
    <source>
        <dbReference type="ARBA" id="ARBA00023065"/>
    </source>
</evidence>
<dbReference type="PANTHER" id="PTHR11629:SF63">
    <property type="entry name" value="V-TYPE PROTON ATPASE SUBUNIT A"/>
    <property type="match status" value="1"/>
</dbReference>
<evidence type="ECO:0000256" key="3">
    <source>
        <dbReference type="ARBA" id="ARBA00022448"/>
    </source>
</evidence>
<keyword evidence="5 8" id="KW-1133">Transmembrane helix</keyword>
<accession>A0A7M3MAK8</accession>
<keyword evidence="3" id="KW-0813">Transport</keyword>
<comment type="subcellular location">
    <subcellularLocation>
        <location evidence="1">Membrane</location>
        <topology evidence="1">Multi-pass membrane protein</topology>
    </subcellularLocation>
</comment>
<reference evidence="9 10" key="1">
    <citation type="submission" date="2018-06" db="EMBL/GenBank/DDBJ databases">
        <title>Complete genome of Desulfovibrio indonesiensis P37SLT.</title>
        <authorList>
            <person name="Crispim J.S."/>
            <person name="Vidigal P.M.P."/>
            <person name="Silva L.C.F."/>
            <person name="Laguardia C.N."/>
            <person name="Araujo L.C."/>
            <person name="Dias R.S."/>
            <person name="Sousa M.P."/>
            <person name="Paula S.O."/>
            <person name="Silva C."/>
        </authorList>
    </citation>
    <scope>NUCLEOTIDE SEQUENCE [LARGE SCALE GENOMIC DNA]</scope>
    <source>
        <strain evidence="9 10">P37SLT</strain>
    </source>
</reference>
<dbReference type="AlphaFoldDB" id="A0A7M3MAK8"/>
<dbReference type="GO" id="GO:0033179">
    <property type="term" value="C:proton-transporting V-type ATPase, V0 domain"/>
    <property type="evidence" value="ECO:0007669"/>
    <property type="project" value="InterPro"/>
</dbReference>
<evidence type="ECO:0000256" key="4">
    <source>
        <dbReference type="ARBA" id="ARBA00022692"/>
    </source>
</evidence>
<evidence type="ECO:0000313" key="9">
    <source>
        <dbReference type="EMBL" id="TVM14823.1"/>
    </source>
</evidence>
<dbReference type="GO" id="GO:0007035">
    <property type="term" value="P:vacuolar acidification"/>
    <property type="evidence" value="ECO:0007669"/>
    <property type="project" value="TreeGrafter"/>
</dbReference>
<keyword evidence="10" id="KW-1185">Reference proteome</keyword>
<keyword evidence="4 8" id="KW-0812">Transmembrane</keyword>
<comment type="similarity">
    <text evidence="2">Belongs to the V-ATPase 116 kDa subunit family.</text>
</comment>
<feature type="transmembrane region" description="Helical" evidence="8">
    <location>
        <begin position="325"/>
        <end position="353"/>
    </location>
</feature>
<dbReference type="OrthoDB" id="9803814at2"/>
<dbReference type="EMBL" id="QMIE01000020">
    <property type="protein sequence ID" value="TVM14823.1"/>
    <property type="molecule type" value="Genomic_DNA"/>
</dbReference>
<evidence type="ECO:0000256" key="2">
    <source>
        <dbReference type="ARBA" id="ARBA00009904"/>
    </source>
</evidence>
<evidence type="ECO:0000256" key="7">
    <source>
        <dbReference type="ARBA" id="ARBA00023136"/>
    </source>
</evidence>
<gene>
    <name evidence="9" type="ORF">DPQ33_16480</name>
</gene>
<feature type="transmembrane region" description="Helical" evidence="8">
    <location>
        <begin position="365"/>
        <end position="389"/>
    </location>
</feature>
<proteinExistence type="inferred from homology"/>
<dbReference type="Proteomes" id="UP000448292">
    <property type="component" value="Unassembled WGS sequence"/>
</dbReference>
<organism evidence="9 10">
    <name type="scientific">Oceanidesulfovibrio indonesiensis</name>
    <dbReference type="NCBI Taxonomy" id="54767"/>
    <lineage>
        <taxon>Bacteria</taxon>
        <taxon>Pseudomonadati</taxon>
        <taxon>Thermodesulfobacteriota</taxon>
        <taxon>Desulfovibrionia</taxon>
        <taxon>Desulfovibrionales</taxon>
        <taxon>Desulfovibrionaceae</taxon>
        <taxon>Oceanidesulfovibrio</taxon>
    </lineage>
</organism>
<evidence type="ECO:0000256" key="1">
    <source>
        <dbReference type="ARBA" id="ARBA00004141"/>
    </source>
</evidence>